<evidence type="ECO:0000256" key="1">
    <source>
        <dbReference type="SAM" id="MobiDB-lite"/>
    </source>
</evidence>
<evidence type="ECO:0000313" key="2">
    <source>
        <dbReference type="EMBL" id="KAF6230996.1"/>
    </source>
</evidence>
<dbReference type="AlphaFoldDB" id="A0A8H6FM04"/>
<proteinExistence type="predicted"/>
<comment type="caution">
    <text evidence="2">The sequence shown here is derived from an EMBL/GenBank/DDBJ whole genome shotgun (WGS) entry which is preliminary data.</text>
</comment>
<reference evidence="2 3" key="1">
    <citation type="journal article" date="2020" name="Genomics">
        <title>Complete, high-quality genomes from long-read metagenomic sequencing of two wolf lichen thalli reveals enigmatic genome architecture.</title>
        <authorList>
            <person name="McKenzie S.K."/>
            <person name="Walston R.F."/>
            <person name="Allen J.L."/>
        </authorList>
    </citation>
    <scope>NUCLEOTIDE SEQUENCE [LARGE SCALE GENOMIC DNA]</scope>
    <source>
        <strain evidence="2">WasteWater2</strain>
    </source>
</reference>
<dbReference type="EMBL" id="JACCJC010000061">
    <property type="protein sequence ID" value="KAF6230996.1"/>
    <property type="molecule type" value="Genomic_DNA"/>
</dbReference>
<dbReference type="GeneID" id="59292342"/>
<accession>A0A8H6FM04</accession>
<feature type="region of interest" description="Disordered" evidence="1">
    <location>
        <begin position="36"/>
        <end position="56"/>
    </location>
</feature>
<evidence type="ECO:0000313" key="3">
    <source>
        <dbReference type="Proteomes" id="UP000578531"/>
    </source>
</evidence>
<gene>
    <name evidence="2" type="ORF">HO173_010696</name>
</gene>
<organism evidence="2 3">
    <name type="scientific">Letharia columbiana</name>
    <dbReference type="NCBI Taxonomy" id="112416"/>
    <lineage>
        <taxon>Eukaryota</taxon>
        <taxon>Fungi</taxon>
        <taxon>Dikarya</taxon>
        <taxon>Ascomycota</taxon>
        <taxon>Pezizomycotina</taxon>
        <taxon>Lecanoromycetes</taxon>
        <taxon>OSLEUM clade</taxon>
        <taxon>Lecanoromycetidae</taxon>
        <taxon>Lecanorales</taxon>
        <taxon>Lecanorineae</taxon>
        <taxon>Parmeliaceae</taxon>
        <taxon>Letharia</taxon>
    </lineage>
</organism>
<keyword evidence="3" id="KW-1185">Reference proteome</keyword>
<protein>
    <submittedName>
        <fullName evidence="2">Uncharacterized protein</fullName>
    </submittedName>
</protein>
<sequence>MSPTIAEASLTPALMLILGPKKDLLSFDNKMEVDSAPLRGSHGPTAMPSLPSTNVASPSSLGGLKVFKQQRLSAQLVQPTV</sequence>
<dbReference type="RefSeq" id="XP_037160429.1">
    <property type="nucleotide sequence ID" value="XM_037312581.1"/>
</dbReference>
<dbReference type="Proteomes" id="UP000578531">
    <property type="component" value="Unassembled WGS sequence"/>
</dbReference>
<name>A0A8H6FM04_9LECA</name>